<dbReference type="OrthoDB" id="62853at2759"/>
<accession>A0A6D2KQ08</accession>
<dbReference type="SUPFAM" id="SSF63748">
    <property type="entry name" value="Tudor/PWWP/MBT"/>
    <property type="match status" value="1"/>
</dbReference>
<comment type="caution">
    <text evidence="1">The sequence shown here is derived from an EMBL/GenBank/DDBJ whole genome shotgun (WGS) entry which is preliminary data.</text>
</comment>
<dbReference type="EMBL" id="CACVBM020001607">
    <property type="protein sequence ID" value="CAA7055401.1"/>
    <property type="molecule type" value="Genomic_DNA"/>
</dbReference>
<dbReference type="Gene3D" id="2.30.30.140">
    <property type="match status" value="1"/>
</dbReference>
<keyword evidence="2" id="KW-1185">Reference proteome</keyword>
<sequence length="172" mass="19693">MATWLSHSRVFHLLVNQSNRRCFIFQSSRLLSFLSLLRQISSSPANLAASTLNRMSPPTPFPFHRNSSTLIQNFLRGLLFFNFTHRFYLFYLSSAKSVLLRHHSSAIHIAQFQVSEPGKWGYSADSKRVLAHFFGTQQIAFCSPADVEPFTEEKKQSLLTKPPAPFQILFVL</sequence>
<protein>
    <submittedName>
        <fullName evidence="1">Uncharacterized protein</fullName>
    </submittedName>
</protein>
<evidence type="ECO:0000313" key="1">
    <source>
        <dbReference type="EMBL" id="CAA7055401.1"/>
    </source>
</evidence>
<organism evidence="1 2">
    <name type="scientific">Microthlaspi erraticum</name>
    <dbReference type="NCBI Taxonomy" id="1685480"/>
    <lineage>
        <taxon>Eukaryota</taxon>
        <taxon>Viridiplantae</taxon>
        <taxon>Streptophyta</taxon>
        <taxon>Embryophyta</taxon>
        <taxon>Tracheophyta</taxon>
        <taxon>Spermatophyta</taxon>
        <taxon>Magnoliopsida</taxon>
        <taxon>eudicotyledons</taxon>
        <taxon>Gunneridae</taxon>
        <taxon>Pentapetalae</taxon>
        <taxon>rosids</taxon>
        <taxon>malvids</taxon>
        <taxon>Brassicales</taxon>
        <taxon>Brassicaceae</taxon>
        <taxon>Coluteocarpeae</taxon>
        <taxon>Microthlaspi</taxon>
    </lineage>
</organism>
<dbReference type="AlphaFoldDB" id="A0A6D2KQ08"/>
<evidence type="ECO:0000313" key="2">
    <source>
        <dbReference type="Proteomes" id="UP000467841"/>
    </source>
</evidence>
<dbReference type="PANTHER" id="PTHR12550:SF49">
    <property type="entry name" value="PROTEIN HUA2-LIKE 2-RELATED"/>
    <property type="match status" value="1"/>
</dbReference>
<reference evidence="1" key="1">
    <citation type="submission" date="2020-01" db="EMBL/GenBank/DDBJ databases">
        <authorList>
            <person name="Mishra B."/>
        </authorList>
    </citation>
    <scope>NUCLEOTIDE SEQUENCE [LARGE SCALE GENOMIC DNA]</scope>
</reference>
<dbReference type="PANTHER" id="PTHR12550">
    <property type="entry name" value="HEPATOMA-DERIVED GROWTH FACTOR-RELATED"/>
    <property type="match status" value="1"/>
</dbReference>
<dbReference type="Proteomes" id="UP000467841">
    <property type="component" value="Unassembled WGS sequence"/>
</dbReference>
<gene>
    <name evidence="1" type="ORF">MERR_LOCUS42637</name>
</gene>
<name>A0A6D2KQ08_9BRAS</name>
<proteinExistence type="predicted"/>